<feature type="domain" description="DUF4350" evidence="2">
    <location>
        <begin position="38"/>
        <end position="124"/>
    </location>
</feature>
<keyword evidence="4" id="KW-1185">Reference proteome</keyword>
<organism evidence="3 4">
    <name type="scientific">Halobacillus locisalis</name>
    <dbReference type="NCBI Taxonomy" id="220753"/>
    <lineage>
        <taxon>Bacteria</taxon>
        <taxon>Bacillati</taxon>
        <taxon>Bacillota</taxon>
        <taxon>Bacilli</taxon>
        <taxon>Bacillales</taxon>
        <taxon>Bacillaceae</taxon>
        <taxon>Halobacillus</taxon>
    </lineage>
</organism>
<evidence type="ECO:0000259" key="2">
    <source>
        <dbReference type="Pfam" id="PF14258"/>
    </source>
</evidence>
<comment type="caution">
    <text evidence="3">The sequence shown here is derived from an EMBL/GenBank/DDBJ whole genome shotgun (WGS) entry which is preliminary data.</text>
</comment>
<dbReference type="Pfam" id="PF14258">
    <property type="entry name" value="DUF4350"/>
    <property type="match status" value="1"/>
</dbReference>
<dbReference type="InterPro" id="IPR025646">
    <property type="entry name" value="DUF4350"/>
</dbReference>
<gene>
    <name evidence="3" type="ORF">H0266_08715</name>
</gene>
<name>A0A838CS67_9BACI</name>
<sequence length="145" mass="16319">MRNKWKPWLFIGVGVMVLLAAALLASTRQPDSFSPYVSESPSPSGVKAMYEYIEQERQVSRWHGSPEQLPNLTASRNIIMVEPSYTLTGEEMRRYEQFMEKGHTILLLKKNPVGYFDLKIDPTPPSEGPVTVSGPFENSLDATVD</sequence>
<proteinExistence type="predicted"/>
<dbReference type="EMBL" id="JACEFG010000002">
    <property type="protein sequence ID" value="MBA2174972.1"/>
    <property type="molecule type" value="Genomic_DNA"/>
</dbReference>
<evidence type="ECO:0000256" key="1">
    <source>
        <dbReference type="SAM" id="MobiDB-lite"/>
    </source>
</evidence>
<reference evidence="3 4" key="1">
    <citation type="journal article" date="2004" name="Extremophiles">
        <title>Halobacillus locisalis sp. nov., a halophilic bacterium isolated from a marine solar saltern of the Yellow Sea in Korea.</title>
        <authorList>
            <person name="Yoon J.H."/>
            <person name="Kang K.H."/>
            <person name="Oh T.K."/>
            <person name="Park Y.H."/>
        </authorList>
    </citation>
    <scope>NUCLEOTIDE SEQUENCE [LARGE SCALE GENOMIC DNA]</scope>
    <source>
        <strain evidence="3 4">KCTC 3788</strain>
    </source>
</reference>
<feature type="region of interest" description="Disordered" evidence="1">
    <location>
        <begin position="122"/>
        <end position="145"/>
    </location>
</feature>
<evidence type="ECO:0000313" key="3">
    <source>
        <dbReference type="EMBL" id="MBA2174972.1"/>
    </source>
</evidence>
<protein>
    <submittedName>
        <fullName evidence="3">DUF4350 domain-containing protein</fullName>
    </submittedName>
</protein>
<dbReference type="Proteomes" id="UP000571017">
    <property type="component" value="Unassembled WGS sequence"/>
</dbReference>
<accession>A0A838CS67</accession>
<evidence type="ECO:0000313" key="4">
    <source>
        <dbReference type="Proteomes" id="UP000571017"/>
    </source>
</evidence>
<dbReference type="AlphaFoldDB" id="A0A838CS67"/>